<proteinExistence type="predicted"/>
<reference evidence="1 2" key="1">
    <citation type="journal article" date="2022" name="Hortic Res">
        <title>A haplotype resolved chromosomal level avocado genome allows analysis of novel avocado genes.</title>
        <authorList>
            <person name="Nath O."/>
            <person name="Fletcher S.J."/>
            <person name="Hayward A."/>
            <person name="Shaw L.M."/>
            <person name="Masouleh A.K."/>
            <person name="Furtado A."/>
            <person name="Henry R.J."/>
            <person name="Mitter N."/>
        </authorList>
    </citation>
    <scope>NUCLEOTIDE SEQUENCE [LARGE SCALE GENOMIC DNA]</scope>
    <source>
        <strain evidence="2">cv. Hass</strain>
    </source>
</reference>
<gene>
    <name evidence="1" type="ORF">MRB53_021738</name>
</gene>
<organism evidence="1 2">
    <name type="scientific">Persea americana</name>
    <name type="common">Avocado</name>
    <dbReference type="NCBI Taxonomy" id="3435"/>
    <lineage>
        <taxon>Eukaryota</taxon>
        <taxon>Viridiplantae</taxon>
        <taxon>Streptophyta</taxon>
        <taxon>Embryophyta</taxon>
        <taxon>Tracheophyta</taxon>
        <taxon>Spermatophyta</taxon>
        <taxon>Magnoliopsida</taxon>
        <taxon>Magnoliidae</taxon>
        <taxon>Laurales</taxon>
        <taxon>Lauraceae</taxon>
        <taxon>Persea</taxon>
    </lineage>
</organism>
<name>A0ACC2L5H2_PERAE</name>
<evidence type="ECO:0000313" key="1">
    <source>
        <dbReference type="EMBL" id="KAJ8628431.1"/>
    </source>
</evidence>
<evidence type="ECO:0000313" key="2">
    <source>
        <dbReference type="Proteomes" id="UP001234297"/>
    </source>
</evidence>
<dbReference type="Proteomes" id="UP001234297">
    <property type="component" value="Chromosome 6"/>
</dbReference>
<protein>
    <submittedName>
        <fullName evidence="1">Uncharacterized protein</fullName>
    </submittedName>
</protein>
<dbReference type="EMBL" id="CM056814">
    <property type="protein sequence ID" value="KAJ8628431.1"/>
    <property type="molecule type" value="Genomic_DNA"/>
</dbReference>
<accession>A0ACC2L5H2</accession>
<sequence length="125" mass="14236">MKIIEITNVSSCLTKEDQAGNARDKILWKVGEAVSGKDVFPQLKELSLWELGKLKSICSGNLPALEKLKIHVCRLLQKLPLLIGTDCKLKDVVIGGEKEWQKNLKWEDNRIFQRVKPKVPRAFKL</sequence>
<keyword evidence="2" id="KW-1185">Reference proteome</keyword>
<comment type="caution">
    <text evidence="1">The sequence shown here is derived from an EMBL/GenBank/DDBJ whole genome shotgun (WGS) entry which is preliminary data.</text>
</comment>